<feature type="active site" description="Cysteine sulfenic acid (-SOH) intermediate; for peroxidase activity" evidence="13">
    <location>
        <position position="46"/>
    </location>
</feature>
<evidence type="ECO:0000313" key="16">
    <source>
        <dbReference type="Proteomes" id="UP000321484"/>
    </source>
</evidence>
<dbReference type="InterPro" id="IPR036249">
    <property type="entry name" value="Thioredoxin-like_sf"/>
</dbReference>
<evidence type="ECO:0000256" key="5">
    <source>
        <dbReference type="ARBA" id="ARBA00022862"/>
    </source>
</evidence>
<comment type="caution">
    <text evidence="15">The sequence shown here is derived from an EMBL/GenBank/DDBJ whole genome shotgun (WGS) entry which is preliminary data.</text>
</comment>
<organism evidence="15 16">
    <name type="scientific">Actinotalea fermentans</name>
    <dbReference type="NCBI Taxonomy" id="43671"/>
    <lineage>
        <taxon>Bacteria</taxon>
        <taxon>Bacillati</taxon>
        <taxon>Actinomycetota</taxon>
        <taxon>Actinomycetes</taxon>
        <taxon>Micrococcales</taxon>
        <taxon>Cellulomonadaceae</taxon>
        <taxon>Actinotalea</taxon>
    </lineage>
</organism>
<dbReference type="PANTHER" id="PTHR42801:SF4">
    <property type="entry name" value="AHPC_TSA FAMILY PROTEIN"/>
    <property type="match status" value="1"/>
</dbReference>
<dbReference type="GO" id="GO:0034599">
    <property type="term" value="P:cellular response to oxidative stress"/>
    <property type="evidence" value="ECO:0007669"/>
    <property type="project" value="TreeGrafter"/>
</dbReference>
<name>A0A511YW70_9CELL</name>
<reference evidence="15 16" key="1">
    <citation type="submission" date="2019-07" db="EMBL/GenBank/DDBJ databases">
        <title>Whole genome shotgun sequence of Actinotalea fermentans NBRC 105374.</title>
        <authorList>
            <person name="Hosoyama A."/>
            <person name="Uohara A."/>
            <person name="Ohji S."/>
            <person name="Ichikawa N."/>
        </authorList>
    </citation>
    <scope>NUCLEOTIDE SEQUENCE [LARGE SCALE GENOMIC DNA]</scope>
    <source>
        <strain evidence="15 16">NBRC 105374</strain>
    </source>
</reference>
<evidence type="ECO:0000256" key="13">
    <source>
        <dbReference type="PIRSR" id="PIRSR000239-1"/>
    </source>
</evidence>
<evidence type="ECO:0000259" key="14">
    <source>
        <dbReference type="PROSITE" id="PS51352"/>
    </source>
</evidence>
<keyword evidence="16" id="KW-1185">Reference proteome</keyword>
<dbReference type="GO" id="GO:0008379">
    <property type="term" value="F:thioredoxin peroxidase activity"/>
    <property type="evidence" value="ECO:0007669"/>
    <property type="project" value="TreeGrafter"/>
</dbReference>
<keyword evidence="4" id="KW-0575">Peroxidase</keyword>
<evidence type="ECO:0000256" key="10">
    <source>
        <dbReference type="ARBA" id="ARBA00038489"/>
    </source>
</evidence>
<dbReference type="PIRSF" id="PIRSF000239">
    <property type="entry name" value="AHPC"/>
    <property type="match status" value="1"/>
</dbReference>
<dbReference type="PROSITE" id="PS51352">
    <property type="entry name" value="THIOREDOXIN_2"/>
    <property type="match status" value="1"/>
</dbReference>
<dbReference type="InterPro" id="IPR050924">
    <property type="entry name" value="Peroxiredoxin_BCP/PrxQ"/>
</dbReference>
<dbReference type="InterPro" id="IPR024706">
    <property type="entry name" value="Peroxiredoxin_AhpC-typ"/>
</dbReference>
<evidence type="ECO:0000313" key="15">
    <source>
        <dbReference type="EMBL" id="GEN79451.1"/>
    </source>
</evidence>
<gene>
    <name evidence="15" type="ORF">AFE02nite_11850</name>
</gene>
<proteinExistence type="inferred from homology"/>
<dbReference type="GO" id="GO:0045454">
    <property type="term" value="P:cell redox homeostasis"/>
    <property type="evidence" value="ECO:0007669"/>
    <property type="project" value="TreeGrafter"/>
</dbReference>
<dbReference type="InterPro" id="IPR000866">
    <property type="entry name" value="AhpC/TSA"/>
</dbReference>
<accession>A0A511YW70</accession>
<evidence type="ECO:0000256" key="6">
    <source>
        <dbReference type="ARBA" id="ARBA00023002"/>
    </source>
</evidence>
<keyword evidence="7" id="KW-1015">Disulfide bond</keyword>
<dbReference type="CDD" id="cd03017">
    <property type="entry name" value="PRX_BCP"/>
    <property type="match status" value="1"/>
</dbReference>
<keyword evidence="5" id="KW-0049">Antioxidant</keyword>
<feature type="domain" description="Thioredoxin" evidence="14">
    <location>
        <begin position="4"/>
        <end position="157"/>
    </location>
</feature>
<dbReference type="Pfam" id="PF00578">
    <property type="entry name" value="AhpC-TSA"/>
    <property type="match status" value="1"/>
</dbReference>
<dbReference type="GO" id="GO:0005737">
    <property type="term" value="C:cytoplasm"/>
    <property type="evidence" value="ECO:0007669"/>
    <property type="project" value="TreeGrafter"/>
</dbReference>
<dbReference type="AlphaFoldDB" id="A0A511YW70"/>
<dbReference type="RefSeq" id="WP_034246586.1">
    <property type="nucleotide sequence ID" value="NZ_BJYK01000001.1"/>
</dbReference>
<evidence type="ECO:0000256" key="12">
    <source>
        <dbReference type="ARBA" id="ARBA00049091"/>
    </source>
</evidence>
<comment type="subunit">
    <text evidence="2">Monomer.</text>
</comment>
<evidence type="ECO:0000256" key="7">
    <source>
        <dbReference type="ARBA" id="ARBA00023157"/>
    </source>
</evidence>
<sequence>MPQLAVGDVAPDFTLPSADGTKIHLADLRGRSVVIFFFPAAMTPGCTLEAQDFEVLHPELEAAGYEVVGISPDTPEKLAAFAAASGLTYPLGSDVDRSVLLAYGAYGEKKLYGKVVEGVIRSTVVVGPDGTVTLAQYNVKATGHVARLRRQLGLAEA</sequence>
<dbReference type="EMBL" id="BJYK01000001">
    <property type="protein sequence ID" value="GEN79451.1"/>
    <property type="molecule type" value="Genomic_DNA"/>
</dbReference>
<dbReference type="EC" id="1.11.1.24" evidence="3"/>
<evidence type="ECO:0000256" key="3">
    <source>
        <dbReference type="ARBA" id="ARBA00013017"/>
    </source>
</evidence>
<evidence type="ECO:0000256" key="8">
    <source>
        <dbReference type="ARBA" id="ARBA00023284"/>
    </source>
</evidence>
<evidence type="ECO:0000256" key="9">
    <source>
        <dbReference type="ARBA" id="ARBA00032824"/>
    </source>
</evidence>
<keyword evidence="8" id="KW-0676">Redox-active center</keyword>
<comment type="function">
    <text evidence="1">Thiol-specific peroxidase that catalyzes the reduction of hydrogen peroxide and organic hydroperoxides to water and alcohols, respectively. Plays a role in cell protection against oxidative stress by detoxifying peroxides and as sensor of hydrogen peroxide-mediated signaling events.</text>
</comment>
<dbReference type="OrthoDB" id="9812811at2"/>
<protein>
    <recommendedName>
        <fullName evidence="3">thioredoxin-dependent peroxiredoxin</fullName>
        <ecNumber evidence="3">1.11.1.24</ecNumber>
    </recommendedName>
    <alternativeName>
        <fullName evidence="11">Bacterioferritin comigratory protein</fullName>
    </alternativeName>
    <alternativeName>
        <fullName evidence="9">Thioredoxin peroxidase</fullName>
    </alternativeName>
</protein>
<evidence type="ECO:0000256" key="11">
    <source>
        <dbReference type="ARBA" id="ARBA00041373"/>
    </source>
</evidence>
<keyword evidence="6" id="KW-0560">Oxidoreductase</keyword>
<evidence type="ECO:0000256" key="2">
    <source>
        <dbReference type="ARBA" id="ARBA00011245"/>
    </source>
</evidence>
<evidence type="ECO:0000256" key="4">
    <source>
        <dbReference type="ARBA" id="ARBA00022559"/>
    </source>
</evidence>
<dbReference type="PANTHER" id="PTHR42801">
    <property type="entry name" value="THIOREDOXIN-DEPENDENT PEROXIDE REDUCTASE"/>
    <property type="match status" value="1"/>
</dbReference>
<comment type="similarity">
    <text evidence="10">Belongs to the peroxiredoxin family. BCP/PrxQ subfamily.</text>
</comment>
<dbReference type="SUPFAM" id="SSF52833">
    <property type="entry name" value="Thioredoxin-like"/>
    <property type="match status" value="1"/>
</dbReference>
<dbReference type="InterPro" id="IPR013766">
    <property type="entry name" value="Thioredoxin_domain"/>
</dbReference>
<dbReference type="Proteomes" id="UP000321484">
    <property type="component" value="Unassembled WGS sequence"/>
</dbReference>
<comment type="catalytic activity">
    <reaction evidence="12">
        <text>a hydroperoxide + [thioredoxin]-dithiol = an alcohol + [thioredoxin]-disulfide + H2O</text>
        <dbReference type="Rhea" id="RHEA:62620"/>
        <dbReference type="Rhea" id="RHEA-COMP:10698"/>
        <dbReference type="Rhea" id="RHEA-COMP:10700"/>
        <dbReference type="ChEBI" id="CHEBI:15377"/>
        <dbReference type="ChEBI" id="CHEBI:29950"/>
        <dbReference type="ChEBI" id="CHEBI:30879"/>
        <dbReference type="ChEBI" id="CHEBI:35924"/>
        <dbReference type="ChEBI" id="CHEBI:50058"/>
        <dbReference type="EC" id="1.11.1.24"/>
    </reaction>
</comment>
<dbReference type="Gene3D" id="3.40.30.10">
    <property type="entry name" value="Glutaredoxin"/>
    <property type="match status" value="1"/>
</dbReference>
<evidence type="ECO:0000256" key="1">
    <source>
        <dbReference type="ARBA" id="ARBA00003330"/>
    </source>
</evidence>
<dbReference type="FunFam" id="3.40.30.10:FF:000007">
    <property type="entry name" value="Thioredoxin-dependent thiol peroxidase"/>
    <property type="match status" value="1"/>
</dbReference>